<evidence type="ECO:0000256" key="5">
    <source>
        <dbReference type="ARBA" id="ARBA00022840"/>
    </source>
</evidence>
<keyword evidence="4 8" id="KW-0418">Kinase</keyword>
<feature type="domain" description="Carbohydrate kinase PfkB" evidence="6">
    <location>
        <begin position="4"/>
        <end position="303"/>
    </location>
</feature>
<dbReference type="InterPro" id="IPR011611">
    <property type="entry name" value="PfkB_dom"/>
</dbReference>
<evidence type="ECO:0000256" key="3">
    <source>
        <dbReference type="ARBA" id="ARBA00022741"/>
    </source>
</evidence>
<evidence type="ECO:0000256" key="1">
    <source>
        <dbReference type="ARBA" id="ARBA00010688"/>
    </source>
</evidence>
<evidence type="ECO:0000256" key="4">
    <source>
        <dbReference type="ARBA" id="ARBA00022777"/>
    </source>
</evidence>
<sequence length="320" mass="34723">MSPTVVTLGESLIQLNAVTRGPLRHVTLFERHVAGAETTVAVCVRRQGLDSGLITRVGDDEFGKCIINWVRGEGVDISHVKIDREAPTGIYFVQRGFPIPSKSKMFYYRTGSAGSRLSPEDIDPDYIGSAKVFHVTGITPALSETAKNATYKALEAAVSNNVSVSFDTNIRPVLWKTNERAVKTLMPIIEKTNILFTDPTDAIILLGTTDQDTIIKSFLDMGVDIVVLKMGERGALAADRNNRAFAAPIPVYVEDPIGAGDAFAGTFITSIVKGRSLNESLQRATIAGTLVVTVRGDEEALPTEEDIDTNIKHISIHPKE</sequence>
<dbReference type="EMBL" id="DRXG01000003">
    <property type="protein sequence ID" value="HHN51719.1"/>
    <property type="molecule type" value="Genomic_DNA"/>
</dbReference>
<dbReference type="EMBL" id="DTAD01000063">
    <property type="protein sequence ID" value="HGN90589.1"/>
    <property type="molecule type" value="Genomic_DNA"/>
</dbReference>
<dbReference type="InterPro" id="IPR029056">
    <property type="entry name" value="Ribokinase-like"/>
</dbReference>
<reference evidence="8" key="1">
    <citation type="journal article" date="2020" name="mSystems">
        <title>Genome- and Community-Level Interaction Insights into Carbon Utilization and Element Cycling Functions of Hydrothermarchaeota in Hydrothermal Sediment.</title>
        <authorList>
            <person name="Zhou Z."/>
            <person name="Liu Y."/>
            <person name="Xu W."/>
            <person name="Pan J."/>
            <person name="Luo Z.H."/>
            <person name="Li M."/>
        </authorList>
    </citation>
    <scope>NUCLEOTIDE SEQUENCE [LARGE SCALE GENOMIC DNA]</scope>
    <source>
        <strain evidence="9">SpSt-1073</strain>
        <strain evidence="8">SpSt-613</strain>
        <strain evidence="7">SpSt-669</strain>
    </source>
</reference>
<evidence type="ECO:0000256" key="2">
    <source>
        <dbReference type="ARBA" id="ARBA00022679"/>
    </source>
</evidence>
<keyword evidence="3" id="KW-0547">Nucleotide-binding</keyword>
<name>A0A7C4I2E4_CALS0</name>
<evidence type="ECO:0000259" key="6">
    <source>
        <dbReference type="Pfam" id="PF00294"/>
    </source>
</evidence>
<evidence type="ECO:0000313" key="7">
    <source>
        <dbReference type="EMBL" id="HGL41414.1"/>
    </source>
</evidence>
<dbReference type="InterPro" id="IPR050306">
    <property type="entry name" value="PfkB_Carbo_kinase"/>
</dbReference>
<dbReference type="GO" id="GO:0016301">
    <property type="term" value="F:kinase activity"/>
    <property type="evidence" value="ECO:0007669"/>
    <property type="project" value="UniProtKB-KW"/>
</dbReference>
<dbReference type="Pfam" id="PF00294">
    <property type="entry name" value="PfkB"/>
    <property type="match status" value="1"/>
</dbReference>
<dbReference type="Gene3D" id="3.40.1190.20">
    <property type="match status" value="1"/>
</dbReference>
<gene>
    <name evidence="9" type="ORF">ENM30_00230</name>
    <name evidence="8" type="ORF">ENT82_05625</name>
    <name evidence="7" type="ORF">ENU43_07115</name>
</gene>
<accession>A0A7C4I2E4</accession>
<dbReference type="PANTHER" id="PTHR43085:SF1">
    <property type="entry name" value="PSEUDOURIDINE KINASE-RELATED"/>
    <property type="match status" value="1"/>
</dbReference>
<dbReference type="SUPFAM" id="SSF53613">
    <property type="entry name" value="Ribokinase-like"/>
    <property type="match status" value="1"/>
</dbReference>
<keyword evidence="5" id="KW-0067">ATP-binding</keyword>
<dbReference type="CDD" id="cd01166">
    <property type="entry name" value="KdgK"/>
    <property type="match status" value="1"/>
</dbReference>
<evidence type="ECO:0000313" key="9">
    <source>
        <dbReference type="EMBL" id="HHN51719.1"/>
    </source>
</evidence>
<dbReference type="PANTHER" id="PTHR43085">
    <property type="entry name" value="HEXOKINASE FAMILY MEMBER"/>
    <property type="match status" value="1"/>
</dbReference>
<keyword evidence="2" id="KW-0808">Transferase</keyword>
<dbReference type="GO" id="GO:0005524">
    <property type="term" value="F:ATP binding"/>
    <property type="evidence" value="ECO:0007669"/>
    <property type="project" value="UniProtKB-KW"/>
</dbReference>
<evidence type="ECO:0000313" key="8">
    <source>
        <dbReference type="EMBL" id="HGN90589.1"/>
    </source>
</evidence>
<comment type="caution">
    <text evidence="8">The sequence shown here is derived from an EMBL/GenBank/DDBJ whole genome shotgun (WGS) entry which is preliminary data.</text>
</comment>
<dbReference type="EMBL" id="DTCM01000086">
    <property type="protein sequence ID" value="HGL41414.1"/>
    <property type="molecule type" value="Genomic_DNA"/>
</dbReference>
<proteinExistence type="inferred from homology"/>
<protein>
    <submittedName>
        <fullName evidence="8">Sugar kinase</fullName>
    </submittedName>
</protein>
<organism evidence="8">
    <name type="scientific">Caldiarchaeum subterraneum</name>
    <dbReference type="NCBI Taxonomy" id="311458"/>
    <lineage>
        <taxon>Archaea</taxon>
        <taxon>Nitrososphaerota</taxon>
        <taxon>Candidatus Caldarchaeales</taxon>
        <taxon>Candidatus Caldarchaeaceae</taxon>
        <taxon>Candidatus Caldarchaeum</taxon>
    </lineage>
</organism>
<dbReference type="AlphaFoldDB" id="A0A7C4I2E4"/>
<comment type="similarity">
    <text evidence="1">Belongs to the carbohydrate kinase PfkB family.</text>
</comment>